<proteinExistence type="predicted"/>
<protein>
    <submittedName>
        <fullName evidence="1">Uncharacterized protein</fullName>
    </submittedName>
</protein>
<dbReference type="EMBL" id="GGEC01062630">
    <property type="protein sequence ID" value="MBX43114.1"/>
    <property type="molecule type" value="Transcribed_RNA"/>
</dbReference>
<organism evidence="1">
    <name type="scientific">Rhizophora mucronata</name>
    <name type="common">Asiatic mangrove</name>
    <dbReference type="NCBI Taxonomy" id="61149"/>
    <lineage>
        <taxon>Eukaryota</taxon>
        <taxon>Viridiplantae</taxon>
        <taxon>Streptophyta</taxon>
        <taxon>Embryophyta</taxon>
        <taxon>Tracheophyta</taxon>
        <taxon>Spermatophyta</taxon>
        <taxon>Magnoliopsida</taxon>
        <taxon>eudicotyledons</taxon>
        <taxon>Gunneridae</taxon>
        <taxon>Pentapetalae</taxon>
        <taxon>rosids</taxon>
        <taxon>fabids</taxon>
        <taxon>Malpighiales</taxon>
        <taxon>Rhizophoraceae</taxon>
        <taxon>Rhizophora</taxon>
    </lineage>
</organism>
<name>A0A2P2NKZ3_RHIMU</name>
<accession>A0A2P2NKZ3</accession>
<reference evidence="1" key="1">
    <citation type="submission" date="2018-02" db="EMBL/GenBank/DDBJ databases">
        <title>Rhizophora mucronata_Transcriptome.</title>
        <authorList>
            <person name="Meera S.P."/>
            <person name="Sreeshan A."/>
            <person name="Augustine A."/>
        </authorList>
    </citation>
    <scope>NUCLEOTIDE SEQUENCE</scope>
    <source>
        <tissue evidence="1">Leaf</tissue>
    </source>
</reference>
<dbReference type="AlphaFoldDB" id="A0A2P2NKZ3"/>
<sequence>MSPLSVVFNCCFATIMLKMHFQI</sequence>
<evidence type="ECO:0000313" key="1">
    <source>
        <dbReference type="EMBL" id="MBX43114.1"/>
    </source>
</evidence>